<organism evidence="2 3">
    <name type="scientific">Chryseobacterium scophthalmum</name>
    <dbReference type="NCBI Taxonomy" id="59733"/>
    <lineage>
        <taxon>Bacteria</taxon>
        <taxon>Pseudomonadati</taxon>
        <taxon>Bacteroidota</taxon>
        <taxon>Flavobacteriia</taxon>
        <taxon>Flavobacteriales</taxon>
        <taxon>Weeksellaceae</taxon>
        <taxon>Chryseobacterium group</taxon>
        <taxon>Chryseobacterium</taxon>
    </lineage>
</organism>
<dbReference type="InterPro" id="IPR001173">
    <property type="entry name" value="Glyco_trans_2-like"/>
</dbReference>
<dbReference type="Gene3D" id="3.90.550.10">
    <property type="entry name" value="Spore Coat Polysaccharide Biosynthesis Protein SpsA, Chain A"/>
    <property type="match status" value="1"/>
</dbReference>
<dbReference type="EMBL" id="FSRQ01000002">
    <property type="protein sequence ID" value="SIO22386.1"/>
    <property type="molecule type" value="Genomic_DNA"/>
</dbReference>
<evidence type="ECO:0000313" key="3">
    <source>
        <dbReference type="Proteomes" id="UP000184782"/>
    </source>
</evidence>
<dbReference type="Proteomes" id="UP000184782">
    <property type="component" value="Unassembled WGS sequence"/>
</dbReference>
<evidence type="ECO:0000259" key="1">
    <source>
        <dbReference type="Pfam" id="PF00535"/>
    </source>
</evidence>
<sequence length="374" mass="43835">MTNLKLIYGTFVSVKVLHKLDLKVSINLIKLNSDICTNMQALPLISIITTYYNSVQLGDFVKSSMNCLLNQTYSNIEFICVNDGSTDSTLEDLERFAEQDSRIKIYTKKNQKYAQYSKAYGQEKAVGEFIFLFDHDDLIDFDTIEKCYQTFLAHPELDIVSPIVITKFTDGKIKNTHNIYQSDLKNFEFKKFTGSQIMKDTVGRYDNHIRGLYRKNVFKSHSYRFTEPLLNGDEIVERLILEEARFVGSCDAVYTHYIHSDSSSKLISPKKIDFARTDYLLRKLFKEKGIYDNRRPIFEFTAYKNLVNAIKLFHYFSKNMNSEEKLLQKKRLQESYTELDKKIVTSQFRGFAKIYNTLLLSDFSLLFTFYKYKK</sequence>
<evidence type="ECO:0000313" key="2">
    <source>
        <dbReference type="EMBL" id="SIO22386.1"/>
    </source>
</evidence>
<dbReference type="PANTHER" id="PTHR22916">
    <property type="entry name" value="GLYCOSYLTRANSFERASE"/>
    <property type="match status" value="1"/>
</dbReference>
<keyword evidence="3" id="KW-1185">Reference proteome</keyword>
<dbReference type="GO" id="GO:0016758">
    <property type="term" value="F:hexosyltransferase activity"/>
    <property type="evidence" value="ECO:0007669"/>
    <property type="project" value="UniProtKB-ARBA"/>
</dbReference>
<proteinExistence type="predicted"/>
<feature type="domain" description="Glycosyltransferase 2-like" evidence="1">
    <location>
        <begin position="46"/>
        <end position="211"/>
    </location>
</feature>
<dbReference type="InterPro" id="IPR029044">
    <property type="entry name" value="Nucleotide-diphossugar_trans"/>
</dbReference>
<dbReference type="Pfam" id="PF00535">
    <property type="entry name" value="Glycos_transf_2"/>
    <property type="match status" value="1"/>
</dbReference>
<keyword evidence="2" id="KW-0808">Transferase</keyword>
<accession>A0A1N6HRN2</accession>
<name>A0A1N6HRN2_9FLAO</name>
<dbReference type="SUPFAM" id="SSF53448">
    <property type="entry name" value="Nucleotide-diphospho-sugar transferases"/>
    <property type="match status" value="1"/>
</dbReference>
<protein>
    <submittedName>
        <fullName evidence="2">Glycosyltransferase involved in cell wall bisynthesis</fullName>
    </submittedName>
</protein>
<dbReference type="PANTHER" id="PTHR22916:SF3">
    <property type="entry name" value="UDP-GLCNAC:BETAGAL BETA-1,3-N-ACETYLGLUCOSAMINYLTRANSFERASE-LIKE PROTEIN 1"/>
    <property type="match status" value="1"/>
</dbReference>
<gene>
    <name evidence="2" type="ORF">SAMN05421769_2778</name>
</gene>
<reference evidence="3" key="1">
    <citation type="submission" date="2016-12" db="EMBL/GenBank/DDBJ databases">
        <authorList>
            <person name="Varghese N."/>
            <person name="Submissions S."/>
        </authorList>
    </citation>
    <scope>NUCLEOTIDE SEQUENCE [LARGE SCALE GENOMIC DNA]</scope>
    <source>
        <strain evidence="3">DSM 16779</strain>
    </source>
</reference>
<dbReference type="STRING" id="59733.SAMN05421769_2778"/>
<dbReference type="CDD" id="cd00761">
    <property type="entry name" value="Glyco_tranf_GTA_type"/>
    <property type="match status" value="1"/>
</dbReference>
<dbReference type="AlphaFoldDB" id="A0A1N6HRN2"/>